<dbReference type="InterPro" id="IPR027383">
    <property type="entry name" value="Znf_put"/>
</dbReference>
<dbReference type="InterPro" id="IPR041916">
    <property type="entry name" value="Anti_sigma_zinc_sf"/>
</dbReference>
<organism evidence="2">
    <name type="scientific">Caldilinea aerophila</name>
    <dbReference type="NCBI Taxonomy" id="133453"/>
    <lineage>
        <taxon>Bacteria</taxon>
        <taxon>Bacillati</taxon>
        <taxon>Chloroflexota</taxon>
        <taxon>Caldilineae</taxon>
        <taxon>Caldilineales</taxon>
        <taxon>Caldilineaceae</taxon>
        <taxon>Caldilinea</taxon>
    </lineage>
</organism>
<dbReference type="EMBL" id="DSMG01000165">
    <property type="protein sequence ID" value="HDX32926.1"/>
    <property type="molecule type" value="Genomic_DNA"/>
</dbReference>
<reference evidence="2" key="1">
    <citation type="journal article" date="2020" name="mSystems">
        <title>Genome- and Community-Level Interaction Insights into Carbon Utilization and Element Cycling Functions of Hydrothermarchaeota in Hydrothermal Sediment.</title>
        <authorList>
            <person name="Zhou Z."/>
            <person name="Liu Y."/>
            <person name="Xu W."/>
            <person name="Pan J."/>
            <person name="Luo Z.H."/>
            <person name="Li M."/>
        </authorList>
    </citation>
    <scope>NUCLEOTIDE SEQUENCE [LARGE SCALE GENOMIC DNA]</scope>
    <source>
        <strain evidence="2">SpSt-289</strain>
    </source>
</reference>
<dbReference type="AlphaFoldDB" id="A0A7C1JLZ5"/>
<proteinExistence type="predicted"/>
<evidence type="ECO:0000259" key="1">
    <source>
        <dbReference type="Pfam" id="PF13490"/>
    </source>
</evidence>
<dbReference type="Pfam" id="PF13490">
    <property type="entry name" value="zf-HC2"/>
    <property type="match status" value="1"/>
</dbReference>
<accession>A0A7C1JLZ5</accession>
<name>A0A7C1JLZ5_9CHLR</name>
<feature type="domain" description="Putative zinc-finger" evidence="1">
    <location>
        <begin position="11"/>
        <end position="45"/>
    </location>
</feature>
<protein>
    <submittedName>
        <fullName evidence="2">Anti-sigma factor</fullName>
    </submittedName>
</protein>
<sequence>MIDAIPSHHSCQQLLANLSDYLDGEAAEELCAEIARHLADCEDCRIVVDTLRKTIWLYRTLPPPSPPESVRLRLFHALELDS</sequence>
<comment type="caution">
    <text evidence="2">The sequence shown here is derived from an EMBL/GenBank/DDBJ whole genome shotgun (WGS) entry which is preliminary data.</text>
</comment>
<dbReference type="Gene3D" id="1.10.10.1320">
    <property type="entry name" value="Anti-sigma factor, zinc-finger domain"/>
    <property type="match status" value="1"/>
</dbReference>
<evidence type="ECO:0000313" key="2">
    <source>
        <dbReference type="EMBL" id="HDX32926.1"/>
    </source>
</evidence>
<gene>
    <name evidence="2" type="ORF">ENQ20_15770</name>
</gene>